<evidence type="ECO:0000256" key="1">
    <source>
        <dbReference type="SAM" id="MobiDB-lite"/>
    </source>
</evidence>
<accession>A0ABQ2HS08</accession>
<sequence>MTPRAASTASHTAATRLRARAAPVATTSAPPEVSRPIRVASICHTSACSCGPSAGLDSDSPAASAKVSTTPTSARAAQTKAAPAARCIGTDGARARILGPDRAGAGTRDAAKTREASVTAAATSCPTRTSGTDHRTSGPASSTKTSGSIAPVELAATTHATRPARTASTGVNAGPRVVPIAREVAGGWLMSPTRR</sequence>
<dbReference type="EMBL" id="BMNZ01000002">
    <property type="protein sequence ID" value="GGM88187.1"/>
    <property type="molecule type" value="Genomic_DNA"/>
</dbReference>
<reference evidence="3" key="1">
    <citation type="journal article" date="2019" name="Int. J. Syst. Evol. Microbiol.">
        <title>The Global Catalogue of Microorganisms (GCM) 10K type strain sequencing project: providing services to taxonomists for standard genome sequencing and annotation.</title>
        <authorList>
            <consortium name="The Broad Institute Genomics Platform"/>
            <consortium name="The Broad Institute Genome Sequencing Center for Infectious Disease"/>
            <person name="Wu L."/>
            <person name="Ma J."/>
        </authorList>
    </citation>
    <scope>NUCLEOTIDE SEQUENCE [LARGE SCALE GENOMIC DNA]</scope>
    <source>
        <strain evidence="3">JCM 1365</strain>
    </source>
</reference>
<feature type="region of interest" description="Disordered" evidence="1">
    <location>
        <begin position="98"/>
        <end position="150"/>
    </location>
</feature>
<keyword evidence="3" id="KW-1185">Reference proteome</keyword>
<protein>
    <submittedName>
        <fullName evidence="2">Uncharacterized protein</fullName>
    </submittedName>
</protein>
<feature type="region of interest" description="Disordered" evidence="1">
    <location>
        <begin position="1"/>
        <end position="32"/>
    </location>
</feature>
<comment type="caution">
    <text evidence="2">The sequence shown here is derived from an EMBL/GenBank/DDBJ whole genome shotgun (WGS) entry which is preliminary data.</text>
</comment>
<feature type="compositionally biased region" description="Polar residues" evidence="1">
    <location>
        <begin position="138"/>
        <end position="148"/>
    </location>
</feature>
<evidence type="ECO:0000313" key="2">
    <source>
        <dbReference type="EMBL" id="GGM88187.1"/>
    </source>
</evidence>
<feature type="compositionally biased region" description="Polar residues" evidence="1">
    <location>
        <begin position="120"/>
        <end position="130"/>
    </location>
</feature>
<evidence type="ECO:0000313" key="3">
    <source>
        <dbReference type="Proteomes" id="UP000623461"/>
    </source>
</evidence>
<feature type="compositionally biased region" description="Low complexity" evidence="1">
    <location>
        <begin position="1"/>
        <end position="27"/>
    </location>
</feature>
<gene>
    <name evidence="2" type="ORF">GCM10009721_11470</name>
</gene>
<dbReference type="RefSeq" id="WP_030198149.1">
    <property type="nucleotide sequence ID" value="NZ_BMNZ01000002.1"/>
</dbReference>
<name>A0ABQ2HS08_9MICO</name>
<dbReference type="Proteomes" id="UP000623461">
    <property type="component" value="Unassembled WGS sequence"/>
</dbReference>
<organism evidence="2 3">
    <name type="scientific">Terrabacter tumescens</name>
    <dbReference type="NCBI Taxonomy" id="60443"/>
    <lineage>
        <taxon>Bacteria</taxon>
        <taxon>Bacillati</taxon>
        <taxon>Actinomycetota</taxon>
        <taxon>Actinomycetes</taxon>
        <taxon>Micrococcales</taxon>
        <taxon>Intrasporangiaceae</taxon>
        <taxon>Terrabacter</taxon>
    </lineage>
</organism>
<proteinExistence type="predicted"/>
<feature type="region of interest" description="Disordered" evidence="1">
    <location>
        <begin position="54"/>
        <end position="74"/>
    </location>
</feature>